<evidence type="ECO:0000313" key="4">
    <source>
        <dbReference type="Proteomes" id="UP001220610"/>
    </source>
</evidence>
<dbReference type="InterPro" id="IPR036179">
    <property type="entry name" value="Ig-like_dom_sf"/>
</dbReference>
<dbReference type="Proteomes" id="UP001220610">
    <property type="component" value="Chromosome"/>
</dbReference>
<dbReference type="Pfam" id="PF18676">
    <property type="entry name" value="MBG_2"/>
    <property type="match status" value="3"/>
</dbReference>
<dbReference type="InterPro" id="IPR013783">
    <property type="entry name" value="Ig-like_fold"/>
</dbReference>
<organism evidence="3 4">
    <name type="scientific">Candidatus Pseudobacter hemicellulosilyticus</name>
    <dbReference type="NCBI Taxonomy" id="3121375"/>
    <lineage>
        <taxon>Bacteria</taxon>
        <taxon>Pseudomonadati</taxon>
        <taxon>Bacteroidota</taxon>
        <taxon>Chitinophagia</taxon>
        <taxon>Chitinophagales</taxon>
        <taxon>Chitinophagaceae</taxon>
        <taxon>Pseudobacter</taxon>
    </lineage>
</organism>
<dbReference type="Gene3D" id="2.60.40.10">
    <property type="entry name" value="Immunoglobulins"/>
    <property type="match status" value="1"/>
</dbReference>
<reference evidence="3" key="1">
    <citation type="submission" date="2023-03" db="EMBL/GenBank/DDBJ databases">
        <title>Andean soil-derived lignocellulolytic bacterial consortium as a source of novel taxa and putative plastic-active enzymes.</title>
        <authorList>
            <person name="Diaz-Garcia L."/>
            <person name="Chuvochina M."/>
            <person name="Feuerriegel G."/>
            <person name="Bunk B."/>
            <person name="Sproer C."/>
            <person name="Streit W.R."/>
            <person name="Rodriguez L.M."/>
            <person name="Overmann J."/>
            <person name="Jimenez D.J."/>
        </authorList>
    </citation>
    <scope>NUCLEOTIDE SEQUENCE</scope>
    <source>
        <strain evidence="3">MAG 7</strain>
    </source>
</reference>
<accession>A0AAJ5WN63</accession>
<dbReference type="Pfam" id="PF18657">
    <property type="entry name" value="YDG"/>
    <property type="match status" value="4"/>
</dbReference>
<feature type="signal peptide" evidence="1">
    <location>
        <begin position="1"/>
        <end position="20"/>
    </location>
</feature>
<keyword evidence="1" id="KW-0732">Signal</keyword>
<gene>
    <name evidence="3" type="ORF">P0Y53_17110</name>
</gene>
<feature type="domain" description="Ig-like" evidence="2">
    <location>
        <begin position="334"/>
        <end position="424"/>
    </location>
</feature>
<dbReference type="InterPro" id="IPR041248">
    <property type="entry name" value="YDG"/>
</dbReference>
<evidence type="ECO:0000259" key="2">
    <source>
        <dbReference type="PROSITE" id="PS50835"/>
    </source>
</evidence>
<dbReference type="AlphaFoldDB" id="A0AAJ5WN63"/>
<proteinExistence type="predicted"/>
<evidence type="ECO:0000313" key="3">
    <source>
        <dbReference type="EMBL" id="WEK34209.1"/>
    </source>
</evidence>
<dbReference type="PROSITE" id="PS50835">
    <property type="entry name" value="IG_LIKE"/>
    <property type="match status" value="1"/>
</dbReference>
<dbReference type="EMBL" id="CP119311">
    <property type="protein sequence ID" value="WEK34209.1"/>
    <property type="molecule type" value="Genomic_DNA"/>
</dbReference>
<dbReference type="InterPro" id="IPR007110">
    <property type="entry name" value="Ig-like_dom"/>
</dbReference>
<sequence length="1190" mass="124632">MLRSLLLLLTLLVVQFSLKAQNGQTSNTVNTPDCTDTLRYAQVKEQVLGTNKFFTMPIWQADNEGLSQTFLMGPGASVTVKGIEILGNNYRSGGEGKASIELNAALYQVNSNYVPTSKLAEGNVTINSTNADYHYVSFPSPVVVNHNYALVITVTTAGGIFHAYVTDVAPDQSYDENLCRYKSSYYPKSNGNWVSIPALTTGDAANWGSTLQFEPLLAPIVSYNLDAPAVDATPEAVCVNSPIFFSATAGPNELLGNRMINYQAFRKYFGQSVKDSTTLWVMEGETVAGTGLSINHTYTTPGTPTATFYVNTGFWAGCLKSGTKTVTINPPVPPTITTQPEAKEVLNGQQTSFTVASSNATGYRWQVASGSGFTDLGDNATYSGTGTATLTIVGAPELEGNKYRCMVSGGSCNGQQASETAKLTITLKLPQTISFAATATATYGDADFVPVASSDAGLPIQFSSNNENIAAFVNGKLQIRKAGLVQLTATQPGNEEYQAATAKVQELTIQPKSLTLTLSASPAIEKTYDGNTGISLAAGNYQLNGIVGDDEVKVAGTASFASASAGNDKTITVEQLKLSGVNNKNYSLTTVSEETTGTIHPKGLTVSLKASPAISKEFNGNAKASLLAGNTSILGIVDNDEVGISGTASYDNANAGADKTVSFSGISLTGSAKDNYYYAGDAELTTTGAISARPLTVTPDAQTKVYGENDPTLSYQVSGLLGNDQLSGSLTRESGTSVGKYAILQGSLSGGANYRIDQFSAAYLTIQSKSLTLTLSTSPVIEKTYDGNAGISLAAGNYQLNGIVGEDDVKASGVASFANEAAGNNKTITVAQLKLSGANHKNYKLTTVSEQTTGTINQKGLTVSLKASPAISKEFNGNASASLLAGNTSVLGIVDNDEVSISGTASYDNANAGTEKTVSFSGISLTGSAKDNYYYAGQATLTTTGVITTRPVTVIANDQLKVYGQNDPALSYQVTGLLGNDALPGALTREAGSAAGQYAIQQGSLAGGTNYRIDHFTSATLTINKANLLIRAEDQTKKQGTVNPVFTLAYEGLANGDRPESLTTPAVAQCAAVSGSPIGYYIINVAGASSPNYIITHENGKLSILPAGDSKVKAWSNGRGVLEVRIYAEKAQRSEIQLYTNSGNRVRVQAKQLVAGVNSVQLSIGNLTKGIYVLHLGAEQWKESVRILIP</sequence>
<evidence type="ECO:0000256" key="1">
    <source>
        <dbReference type="SAM" id="SignalP"/>
    </source>
</evidence>
<name>A0AAJ5WN63_9BACT</name>
<dbReference type="SUPFAM" id="SSF48726">
    <property type="entry name" value="Immunoglobulin"/>
    <property type="match status" value="1"/>
</dbReference>
<dbReference type="Gene3D" id="3.30.160.710">
    <property type="match status" value="1"/>
</dbReference>
<feature type="chain" id="PRO_5042556958" evidence="1">
    <location>
        <begin position="21"/>
        <end position="1190"/>
    </location>
</feature>
<dbReference type="InterPro" id="IPR041286">
    <property type="entry name" value="MBG_2"/>
</dbReference>
<protein>
    <submittedName>
        <fullName evidence="3">YDG domain-containing protein</fullName>
    </submittedName>
</protein>